<reference evidence="1 2" key="1">
    <citation type="submission" date="2022-07" db="EMBL/GenBank/DDBJ databases">
        <title>Characterization of plant growth promoting rhizobacteria (PGPR) for use as bioinoculants in agriculture.</title>
        <authorList>
            <person name="Hassen A.I."/>
            <person name="Pierneef R."/>
        </authorList>
    </citation>
    <scope>NUCLEOTIDE SEQUENCE [LARGE SCALE GENOMIC DNA]</scope>
    <source>
        <strain evidence="1 2">SARCC-3054</strain>
    </source>
</reference>
<evidence type="ECO:0000313" key="1">
    <source>
        <dbReference type="EMBL" id="MCY0107675.1"/>
    </source>
</evidence>
<proteinExistence type="predicted"/>
<sequence length="101" mass="11603">MAMGALACVLYLVLNNSVTQMLSNALMLLMDRANFIPAESSIWTFEPYEINQGSSSYWLYGEDRVNFYFFAYTPENAYRVIAKSNQCAGFDKRDVRTWCTP</sequence>
<comment type="caution">
    <text evidence="1">The sequence shown here is derived from an EMBL/GenBank/DDBJ whole genome shotgun (WGS) entry which is preliminary data.</text>
</comment>
<protein>
    <submittedName>
        <fullName evidence="1">Uncharacterized protein</fullName>
    </submittedName>
</protein>
<accession>A0ABT3YQC0</accession>
<organism evidence="1 2">
    <name type="scientific">Pseudomonas monsensis</name>
    <dbReference type="NCBI Taxonomy" id="2745509"/>
    <lineage>
        <taxon>Bacteria</taxon>
        <taxon>Pseudomonadati</taxon>
        <taxon>Pseudomonadota</taxon>
        <taxon>Gammaproteobacteria</taxon>
        <taxon>Pseudomonadales</taxon>
        <taxon>Pseudomonadaceae</taxon>
        <taxon>Pseudomonas</taxon>
    </lineage>
</organism>
<evidence type="ECO:0000313" key="2">
    <source>
        <dbReference type="Proteomes" id="UP001207830"/>
    </source>
</evidence>
<dbReference type="Proteomes" id="UP001207830">
    <property type="component" value="Unassembled WGS sequence"/>
</dbReference>
<gene>
    <name evidence="1" type="ORF">NQF78_05075</name>
</gene>
<name>A0ABT3YQC0_9PSED</name>
<keyword evidence="2" id="KW-1185">Reference proteome</keyword>
<dbReference type="EMBL" id="JANIGP010000002">
    <property type="protein sequence ID" value="MCY0107675.1"/>
    <property type="molecule type" value="Genomic_DNA"/>
</dbReference>